<comment type="similarity">
    <text evidence="2 8">Belongs to the RecO family.</text>
</comment>
<dbReference type="GO" id="GO:0006310">
    <property type="term" value="P:DNA recombination"/>
    <property type="evidence" value="ECO:0007669"/>
    <property type="project" value="UniProtKB-UniRule"/>
</dbReference>
<gene>
    <name evidence="8 10" type="primary">recO</name>
    <name evidence="10" type="ORF">EGC82_16815</name>
</gene>
<dbReference type="InterPro" id="IPR003717">
    <property type="entry name" value="RecO"/>
</dbReference>
<name>A0A3G8LYU1_9GAMM</name>
<comment type="function">
    <text evidence="1 8">Involved in DNA repair and RecF pathway recombination.</text>
</comment>
<evidence type="ECO:0000259" key="9">
    <source>
        <dbReference type="Pfam" id="PF11967"/>
    </source>
</evidence>
<dbReference type="AlphaFoldDB" id="A0A3G8LYU1"/>
<keyword evidence="6 8" id="KW-0234">DNA repair</keyword>
<dbReference type="InterPro" id="IPR042242">
    <property type="entry name" value="RecO_C"/>
</dbReference>
<accession>A0A3G8LYU1</accession>
<evidence type="ECO:0000256" key="7">
    <source>
        <dbReference type="ARBA" id="ARBA00033409"/>
    </source>
</evidence>
<reference evidence="11" key="1">
    <citation type="submission" date="2018-11" db="EMBL/GenBank/DDBJ databases">
        <title>Shewanella sp. M2.</title>
        <authorList>
            <person name="Hwang Y.J."/>
            <person name="Hwang C.Y."/>
        </authorList>
    </citation>
    <scope>NUCLEOTIDE SEQUENCE [LARGE SCALE GENOMIC DNA]</scope>
    <source>
        <strain evidence="11">LMG 19866</strain>
    </source>
</reference>
<evidence type="ECO:0000256" key="2">
    <source>
        <dbReference type="ARBA" id="ARBA00007452"/>
    </source>
</evidence>
<feature type="domain" description="DNA replication/recombination mediator RecO N-terminal" evidence="9">
    <location>
        <begin position="3"/>
        <end position="79"/>
    </location>
</feature>
<organism evidence="10 11">
    <name type="scientific">Shewanella livingstonensis</name>
    <dbReference type="NCBI Taxonomy" id="150120"/>
    <lineage>
        <taxon>Bacteria</taxon>
        <taxon>Pseudomonadati</taxon>
        <taxon>Pseudomonadota</taxon>
        <taxon>Gammaproteobacteria</taxon>
        <taxon>Alteromonadales</taxon>
        <taxon>Shewanellaceae</taxon>
        <taxon>Shewanella</taxon>
    </lineage>
</organism>
<dbReference type="Gene3D" id="1.20.1440.120">
    <property type="entry name" value="Recombination protein O, C-terminal domain"/>
    <property type="match status" value="1"/>
</dbReference>
<evidence type="ECO:0000256" key="5">
    <source>
        <dbReference type="ARBA" id="ARBA00023172"/>
    </source>
</evidence>
<dbReference type="HAMAP" id="MF_00201">
    <property type="entry name" value="RecO"/>
    <property type="match status" value="1"/>
</dbReference>
<keyword evidence="4 8" id="KW-0227">DNA damage</keyword>
<dbReference type="PANTHER" id="PTHR33991:SF1">
    <property type="entry name" value="DNA REPAIR PROTEIN RECO"/>
    <property type="match status" value="1"/>
</dbReference>
<evidence type="ECO:0000256" key="8">
    <source>
        <dbReference type="HAMAP-Rule" id="MF_00201"/>
    </source>
</evidence>
<keyword evidence="5 8" id="KW-0233">DNA recombination</keyword>
<dbReference type="OrthoDB" id="9804792at2"/>
<sequence length="240" mass="26499">MATMKRGYVLHHRQFRESSVIVNLLIEGVGRVDAITRVGSGKRSIKSILQPFQPLIIQFSAKSEAKNLGLKNITQIESAAPAMPLSANSLYSGFYLNELLVRLLSVEHQAEGLFLDYHRALLALAKQFCSSHLRYFEMALLLELGAFPSLAYDTQGDLLDSGCHYRFIADGGFIPVATNQDPSFTHGKGCLSGSMLLALAAQNLQPEQFNQAKGLMRYLLTPLLGNKPLLSRLLFTKKAD</sequence>
<dbReference type="EMBL" id="CP034015">
    <property type="protein sequence ID" value="AZG74265.1"/>
    <property type="molecule type" value="Genomic_DNA"/>
</dbReference>
<evidence type="ECO:0000256" key="3">
    <source>
        <dbReference type="ARBA" id="ARBA00021310"/>
    </source>
</evidence>
<dbReference type="InterPro" id="IPR022572">
    <property type="entry name" value="DNA_rep/recomb_RecO_N"/>
</dbReference>
<dbReference type="Pfam" id="PF11967">
    <property type="entry name" value="RecO_N"/>
    <property type="match status" value="1"/>
</dbReference>
<dbReference type="PANTHER" id="PTHR33991">
    <property type="entry name" value="DNA REPAIR PROTEIN RECO"/>
    <property type="match status" value="1"/>
</dbReference>
<evidence type="ECO:0000256" key="1">
    <source>
        <dbReference type="ARBA" id="ARBA00003065"/>
    </source>
</evidence>
<dbReference type="GO" id="GO:0043590">
    <property type="term" value="C:bacterial nucleoid"/>
    <property type="evidence" value="ECO:0007669"/>
    <property type="project" value="TreeGrafter"/>
</dbReference>
<dbReference type="SUPFAM" id="SSF50249">
    <property type="entry name" value="Nucleic acid-binding proteins"/>
    <property type="match status" value="1"/>
</dbReference>
<keyword evidence="11" id="KW-1185">Reference proteome</keyword>
<proteinExistence type="inferred from homology"/>
<dbReference type="Gene3D" id="2.40.50.140">
    <property type="entry name" value="Nucleic acid-binding proteins"/>
    <property type="match status" value="1"/>
</dbReference>
<evidence type="ECO:0000313" key="11">
    <source>
        <dbReference type="Proteomes" id="UP000278035"/>
    </source>
</evidence>
<dbReference type="NCBIfam" id="TIGR00613">
    <property type="entry name" value="reco"/>
    <property type="match status" value="1"/>
</dbReference>
<dbReference type="InterPro" id="IPR012340">
    <property type="entry name" value="NA-bd_OB-fold"/>
</dbReference>
<dbReference type="GO" id="GO:0006302">
    <property type="term" value="P:double-strand break repair"/>
    <property type="evidence" value="ECO:0007669"/>
    <property type="project" value="TreeGrafter"/>
</dbReference>
<evidence type="ECO:0000256" key="4">
    <source>
        <dbReference type="ARBA" id="ARBA00022763"/>
    </source>
</evidence>
<dbReference type="KEGG" id="slj:EGC82_16815"/>
<evidence type="ECO:0000256" key="6">
    <source>
        <dbReference type="ARBA" id="ARBA00023204"/>
    </source>
</evidence>
<protein>
    <recommendedName>
        <fullName evidence="3 8">DNA repair protein RecO</fullName>
    </recommendedName>
    <alternativeName>
        <fullName evidence="7 8">Recombination protein O</fullName>
    </alternativeName>
</protein>
<dbReference type="Pfam" id="PF02565">
    <property type="entry name" value="RecO_C"/>
    <property type="match status" value="1"/>
</dbReference>
<dbReference type="Proteomes" id="UP000278035">
    <property type="component" value="Chromosome"/>
</dbReference>
<evidence type="ECO:0000313" key="10">
    <source>
        <dbReference type="EMBL" id="AZG74265.1"/>
    </source>
</evidence>